<evidence type="ECO:0000313" key="2">
    <source>
        <dbReference type="EMBL" id="KAK7402972.1"/>
    </source>
</evidence>
<comment type="caution">
    <text evidence="2">The sequence shown here is derived from an EMBL/GenBank/DDBJ whole genome shotgun (WGS) entry which is preliminary data.</text>
</comment>
<protein>
    <submittedName>
        <fullName evidence="2">Uncharacterized protein</fullName>
    </submittedName>
</protein>
<keyword evidence="3" id="KW-1185">Reference proteome</keyword>
<gene>
    <name evidence="2" type="ORF">QQX98_011282</name>
</gene>
<name>A0ABR1GM63_9HYPO</name>
<proteinExistence type="predicted"/>
<reference evidence="2 3" key="1">
    <citation type="journal article" date="2025" name="Microbiol. Resour. Announc.">
        <title>Draft genome sequences for Neonectria magnoliae and Neonectria punicea, canker pathogens of Liriodendron tulipifera and Acer saccharum in West Virginia.</title>
        <authorList>
            <person name="Petronek H.M."/>
            <person name="Kasson M.T."/>
            <person name="Metheny A.M."/>
            <person name="Stauder C.M."/>
            <person name="Lovett B."/>
            <person name="Lynch S.C."/>
            <person name="Garnas J.R."/>
            <person name="Kasson L.R."/>
            <person name="Stajich J.E."/>
        </authorList>
    </citation>
    <scope>NUCLEOTIDE SEQUENCE [LARGE SCALE GENOMIC DNA]</scope>
    <source>
        <strain evidence="2 3">NRRL 64653</strain>
    </source>
</reference>
<organism evidence="2 3">
    <name type="scientific">Neonectria punicea</name>
    <dbReference type="NCBI Taxonomy" id="979145"/>
    <lineage>
        <taxon>Eukaryota</taxon>
        <taxon>Fungi</taxon>
        <taxon>Dikarya</taxon>
        <taxon>Ascomycota</taxon>
        <taxon>Pezizomycotina</taxon>
        <taxon>Sordariomycetes</taxon>
        <taxon>Hypocreomycetidae</taxon>
        <taxon>Hypocreales</taxon>
        <taxon>Nectriaceae</taxon>
        <taxon>Neonectria</taxon>
    </lineage>
</organism>
<accession>A0ABR1GM63</accession>
<evidence type="ECO:0000256" key="1">
    <source>
        <dbReference type="SAM" id="MobiDB-lite"/>
    </source>
</evidence>
<evidence type="ECO:0000313" key="3">
    <source>
        <dbReference type="Proteomes" id="UP001498476"/>
    </source>
</evidence>
<feature type="region of interest" description="Disordered" evidence="1">
    <location>
        <begin position="1"/>
        <end position="41"/>
    </location>
</feature>
<dbReference type="Proteomes" id="UP001498476">
    <property type="component" value="Unassembled WGS sequence"/>
</dbReference>
<dbReference type="EMBL" id="JAZAVJ010000270">
    <property type="protein sequence ID" value="KAK7402972.1"/>
    <property type="molecule type" value="Genomic_DNA"/>
</dbReference>
<sequence length="344" mass="38227">MAGPRGDNTPAEGTDSSASDAKISTKRKNEMDQTQSAKRPRLSDMTGIVGLGCETEEQLSKRYLLSDVLAPEIFSEITQKNLRLLRYALELGVKPNELFIDTETLTLKWIGMNDITKPAEGKLLWHVAPLPPIWIPDCTAYCPKFRALISQGDWGYDDATPGEFELSQVKGMLDLIPTNAPFEWKTVARSLDKLPQRIFGANFLDALKLLEDTIIAPLRALTARSQDATWAPQGDEELKFIANIPRTLLLGTAELAANDLVNITNLEDFWKSSIEPAMRARGSPHRSQINIAFQLHKLEGGWKAMRPGVVEILEHPDVADQLFIYGQIRKAVDVAKLHRGSEAA</sequence>